<dbReference type="CDD" id="cd03377">
    <property type="entry name" value="TPP_PFOR_PNO"/>
    <property type="match status" value="1"/>
</dbReference>
<keyword evidence="1" id="KW-0479">Metal-binding</keyword>
<evidence type="ECO:0000313" key="6">
    <source>
        <dbReference type="Proteomes" id="UP000671879"/>
    </source>
</evidence>
<dbReference type="InterPro" id="IPR011766">
    <property type="entry name" value="TPP_enzyme_TPP-bd"/>
</dbReference>
<dbReference type="GO" id="GO:0051536">
    <property type="term" value="F:iron-sulfur cluster binding"/>
    <property type="evidence" value="ECO:0007669"/>
    <property type="project" value="UniProtKB-KW"/>
</dbReference>
<dbReference type="InterPro" id="IPR029061">
    <property type="entry name" value="THDP-binding"/>
</dbReference>
<dbReference type="SUPFAM" id="SSF54862">
    <property type="entry name" value="4Fe-4S ferredoxins"/>
    <property type="match status" value="1"/>
</dbReference>
<dbReference type="PROSITE" id="PS51379">
    <property type="entry name" value="4FE4S_FER_2"/>
    <property type="match status" value="1"/>
</dbReference>
<dbReference type="InterPro" id="IPR017896">
    <property type="entry name" value="4Fe4S_Fe-S-bd"/>
</dbReference>
<dbReference type="PANTHER" id="PTHR32154">
    <property type="entry name" value="PYRUVATE-FLAVODOXIN OXIDOREDUCTASE-RELATED"/>
    <property type="match status" value="1"/>
</dbReference>
<keyword evidence="2" id="KW-0408">Iron</keyword>
<dbReference type="PANTHER" id="PTHR32154:SF0">
    <property type="entry name" value="PYRUVATE-FLAVODOXIN OXIDOREDUCTASE-RELATED"/>
    <property type="match status" value="1"/>
</dbReference>
<reference evidence="6" key="1">
    <citation type="submission" date="2021-04" db="EMBL/GenBank/DDBJ databases">
        <title>A novel Synergistetes isolate from a pyrite-forming mixed culture.</title>
        <authorList>
            <person name="Bunk B."/>
            <person name="Sproer C."/>
            <person name="Spring S."/>
            <person name="Pester M."/>
        </authorList>
    </citation>
    <scope>NUCLEOTIDE SEQUENCE [LARGE SCALE GENOMIC DNA]</scope>
    <source>
        <strain evidence="6">J.5.4.2-T.3.5.2</strain>
    </source>
</reference>
<dbReference type="GO" id="GO:0046872">
    <property type="term" value="F:metal ion binding"/>
    <property type="evidence" value="ECO:0007669"/>
    <property type="project" value="UniProtKB-KW"/>
</dbReference>
<dbReference type="GO" id="GO:0006979">
    <property type="term" value="P:response to oxidative stress"/>
    <property type="evidence" value="ECO:0007669"/>
    <property type="project" value="TreeGrafter"/>
</dbReference>
<accession>A0A9Q7AK83</accession>
<dbReference type="Proteomes" id="UP000671879">
    <property type="component" value="Chromosome"/>
</dbReference>
<keyword evidence="3" id="KW-0411">Iron-sulfur</keyword>
<dbReference type="GO" id="GO:0003824">
    <property type="term" value="F:catalytic activity"/>
    <property type="evidence" value="ECO:0007669"/>
    <property type="project" value="InterPro"/>
</dbReference>
<organism evidence="5 6">
    <name type="scientific">Aminithiophilus ramosus</name>
    <dbReference type="NCBI Taxonomy" id="3029084"/>
    <lineage>
        <taxon>Bacteria</taxon>
        <taxon>Thermotogati</taxon>
        <taxon>Synergistota</taxon>
        <taxon>Synergistia</taxon>
        <taxon>Synergistales</taxon>
        <taxon>Aminithiophilaceae</taxon>
        <taxon>Aminithiophilus</taxon>
    </lineage>
</organism>
<dbReference type="PROSITE" id="PS00198">
    <property type="entry name" value="4FE4S_FER_1"/>
    <property type="match status" value="1"/>
</dbReference>
<dbReference type="GO" id="GO:0030976">
    <property type="term" value="F:thiamine pyrophosphate binding"/>
    <property type="evidence" value="ECO:0007669"/>
    <property type="project" value="InterPro"/>
</dbReference>
<keyword evidence="6" id="KW-1185">Reference proteome</keyword>
<feature type="domain" description="4Fe-4S ferredoxin-type" evidence="4">
    <location>
        <begin position="7"/>
        <end position="36"/>
    </location>
</feature>
<evidence type="ECO:0000259" key="4">
    <source>
        <dbReference type="PROSITE" id="PS51379"/>
    </source>
</evidence>
<dbReference type="Gene3D" id="3.30.70.20">
    <property type="match status" value="1"/>
</dbReference>
<evidence type="ECO:0000256" key="2">
    <source>
        <dbReference type="ARBA" id="ARBA00023004"/>
    </source>
</evidence>
<gene>
    <name evidence="5" type="ORF">KAR29_04045</name>
</gene>
<dbReference type="KEGG" id="aram:KAR29_04045"/>
<dbReference type="AlphaFoldDB" id="A0A9Q7AK83"/>
<dbReference type="Pfam" id="PF00037">
    <property type="entry name" value="Fer4"/>
    <property type="match status" value="1"/>
</dbReference>
<proteinExistence type="predicted"/>
<evidence type="ECO:0000313" key="5">
    <source>
        <dbReference type="EMBL" id="QTX33080.1"/>
    </source>
</evidence>
<dbReference type="InterPro" id="IPR017900">
    <property type="entry name" value="4Fe4S_Fe_S_CS"/>
</dbReference>
<dbReference type="EMBL" id="CP072943">
    <property type="protein sequence ID" value="QTX33080.1"/>
    <property type="molecule type" value="Genomic_DNA"/>
</dbReference>
<dbReference type="Gene3D" id="3.40.50.970">
    <property type="match status" value="1"/>
</dbReference>
<name>A0A9Q7AK83_9BACT</name>
<sequence>MVQFSGSTIQISPEDCTGCSLCVQNCPARSKKEEGKKAINMVPQPPLRESEKANWTYFLSLPDMDRGQLNLGTVKDIQLLRPLFEFSGACAGCGETPYVKLLSQLFGDRALIANATGCSSIYGGNLPTTPWTSDGEGRGPSWSNSLFEDNAEFGMGMRLALDKQLQYALELLEGQKEIVGQSLVADLVGADQSDEKGIAAQRERVARLKANLAGREEAKAKDLLSLADVLVRKNVWILGGDGWAYDIGYGGLDHVLASGRNVNVLVLDTEVYSNTGGQMSKSTPMGAVAKFAAGGKPAMKKDLALMAMAYGNVYVARVALGASDAQVVKAFREAESYDGPSIIIAYAHCIAHGIELKNGLEQQKKAVASGHWITMRYDPRRREEGKNPLTLDNKEPSLPLEDYIYGENRYRILQRAHPEEAARLLERARAENAYRWKLYQHMAAMAD</sequence>
<dbReference type="SUPFAM" id="SSF52518">
    <property type="entry name" value="Thiamin diphosphate-binding fold (THDP-binding)"/>
    <property type="match status" value="1"/>
</dbReference>
<dbReference type="Pfam" id="PF02775">
    <property type="entry name" value="TPP_enzyme_C"/>
    <property type="match status" value="1"/>
</dbReference>
<dbReference type="InterPro" id="IPR050722">
    <property type="entry name" value="Pyruvate:ferred/Flavod_OxRd"/>
</dbReference>
<dbReference type="RefSeq" id="WP_274374356.1">
    <property type="nucleotide sequence ID" value="NZ_CP072943.1"/>
</dbReference>
<protein>
    <submittedName>
        <fullName evidence="5">4Fe-4S binding protein</fullName>
    </submittedName>
</protein>
<evidence type="ECO:0000256" key="1">
    <source>
        <dbReference type="ARBA" id="ARBA00022723"/>
    </source>
</evidence>
<dbReference type="FunFam" id="3.40.50.970:FF:000041">
    <property type="entry name" value="Pyruvate:ferredoxin (Flavodoxin) oxidoreductase"/>
    <property type="match status" value="1"/>
</dbReference>
<evidence type="ECO:0000256" key="3">
    <source>
        <dbReference type="ARBA" id="ARBA00023014"/>
    </source>
</evidence>